<keyword evidence="1" id="KW-0695">RNA-directed DNA polymerase</keyword>
<dbReference type="EMBL" id="CAEX01006257">
    <property type="protein sequence ID" value="CCD20757.1"/>
    <property type="molecule type" value="Genomic_DNA"/>
</dbReference>
<keyword evidence="1" id="KW-0808">Transferase</keyword>
<feature type="non-terminal residue" evidence="1">
    <location>
        <position position="1"/>
    </location>
</feature>
<evidence type="ECO:0000313" key="2">
    <source>
        <dbReference type="Proteomes" id="UP000009027"/>
    </source>
</evidence>
<gene>
    <name evidence="1" type="ORF">TvY486_0036270</name>
</gene>
<evidence type="ECO:0000313" key="1">
    <source>
        <dbReference type="EMBL" id="CCD20757.1"/>
    </source>
</evidence>
<dbReference type="Proteomes" id="UP000009027">
    <property type="component" value="Unassembled WGS sequence"/>
</dbReference>
<proteinExistence type="predicted"/>
<name>F9WT66_TRYVY</name>
<keyword evidence="2" id="KW-1185">Reference proteome</keyword>
<accession>F9WT66</accession>
<dbReference type="AlphaFoldDB" id="F9WT66"/>
<organism evidence="1 2">
    <name type="scientific">Trypanosoma vivax (strain Y486)</name>
    <dbReference type="NCBI Taxonomy" id="1055687"/>
    <lineage>
        <taxon>Eukaryota</taxon>
        <taxon>Discoba</taxon>
        <taxon>Euglenozoa</taxon>
        <taxon>Kinetoplastea</taxon>
        <taxon>Metakinetoplastina</taxon>
        <taxon>Trypanosomatida</taxon>
        <taxon>Trypanosomatidae</taxon>
        <taxon>Trypanosoma</taxon>
        <taxon>Duttonella</taxon>
    </lineage>
</organism>
<dbReference type="GO" id="GO:0003964">
    <property type="term" value="F:RNA-directed DNA polymerase activity"/>
    <property type="evidence" value="ECO:0007669"/>
    <property type="project" value="UniProtKB-KW"/>
</dbReference>
<sequence length="84" mass="9966">ILPPLYFHELFLPHDGMHWQVCTFHSSSSTAFCLVHQVARRSHDHSHETRQLRGVRYFQRRSCSVGNFLLTLEGTQYCMNYVQR</sequence>
<reference evidence="1 2" key="1">
    <citation type="journal article" date="2012" name="Proc. Natl. Acad. Sci. U.S.A.">
        <title>Antigenic diversity is generated by distinct evolutionary mechanisms in African trypanosome species.</title>
        <authorList>
            <person name="Jackson A.P."/>
            <person name="Berry A."/>
            <person name="Aslett M."/>
            <person name="Allison H.C."/>
            <person name="Burton P."/>
            <person name="Vavrova-Anderson J."/>
            <person name="Brown R."/>
            <person name="Browne H."/>
            <person name="Corton N."/>
            <person name="Hauser H."/>
            <person name="Gamble J."/>
            <person name="Gilderthorp R."/>
            <person name="Marcello L."/>
            <person name="McQuillan J."/>
            <person name="Otto T.D."/>
            <person name="Quail M.A."/>
            <person name="Sanders M.J."/>
            <person name="van Tonder A."/>
            <person name="Ginger M.L."/>
            <person name="Field M.C."/>
            <person name="Barry J.D."/>
            <person name="Hertz-Fowler C."/>
            <person name="Berriman M."/>
        </authorList>
    </citation>
    <scope>NUCLEOTIDE SEQUENCE</scope>
    <source>
        <strain evidence="1 2">Y486</strain>
    </source>
</reference>
<keyword evidence="1" id="KW-0548">Nucleotidyltransferase</keyword>
<protein>
    <submittedName>
        <fullName evidence="1">Reverse transcriptase (RNA-dependent DNA polymerase)</fullName>
    </submittedName>
</protein>